<comment type="caution">
    <text evidence="4">The sequence shown here is derived from an EMBL/GenBank/DDBJ whole genome shotgun (WGS) entry which is preliminary data.</text>
</comment>
<evidence type="ECO:0000313" key="4">
    <source>
        <dbReference type="EMBL" id="KAH9643228.1"/>
    </source>
</evidence>
<sequence length="115" mass="12298">MLGVVAVLSSVLILAAGSSVNYCGARMCGNTNAHTFCRYPEGPSPKCIGFIKARLNTVEKTRVLARLNSHRNVAAGGGIRGFPPARNMLKMVRKINHGAIDFVGNFKICCFIAMG</sequence>
<evidence type="ECO:0000313" key="5">
    <source>
        <dbReference type="Proteomes" id="UP000814243"/>
    </source>
</evidence>
<evidence type="ECO:0000256" key="1">
    <source>
        <dbReference type="ARBA" id="ARBA00004613"/>
    </source>
</evidence>
<proteinExistence type="predicted"/>
<feature type="signal peptide" evidence="3">
    <location>
        <begin position="1"/>
        <end position="17"/>
    </location>
</feature>
<protein>
    <submittedName>
        <fullName evidence="4">Uncharacterized protein</fullName>
    </submittedName>
</protein>
<dbReference type="InterPro" id="IPR035940">
    <property type="entry name" value="CAP_sf"/>
</dbReference>
<dbReference type="EMBL" id="JACEFF010000149">
    <property type="protein sequence ID" value="KAH9643228.1"/>
    <property type="molecule type" value="Genomic_DNA"/>
</dbReference>
<feature type="chain" id="PRO_5037065004" evidence="3">
    <location>
        <begin position="18"/>
        <end position="115"/>
    </location>
</feature>
<organism evidence="4 5">
    <name type="scientific">Spodoptera exigua</name>
    <name type="common">Beet armyworm</name>
    <name type="synonym">Noctua fulgens</name>
    <dbReference type="NCBI Taxonomy" id="7107"/>
    <lineage>
        <taxon>Eukaryota</taxon>
        <taxon>Metazoa</taxon>
        <taxon>Ecdysozoa</taxon>
        <taxon>Arthropoda</taxon>
        <taxon>Hexapoda</taxon>
        <taxon>Insecta</taxon>
        <taxon>Pterygota</taxon>
        <taxon>Neoptera</taxon>
        <taxon>Endopterygota</taxon>
        <taxon>Lepidoptera</taxon>
        <taxon>Glossata</taxon>
        <taxon>Ditrysia</taxon>
        <taxon>Noctuoidea</taxon>
        <taxon>Noctuidae</taxon>
        <taxon>Amphipyrinae</taxon>
        <taxon>Spodoptera</taxon>
    </lineage>
</organism>
<name>A0A922MUJ5_SPOEX</name>
<reference evidence="4" key="1">
    <citation type="journal article" date="2021" name="G3 (Bethesda)">
        <title>Genome and transcriptome analysis of the beet armyworm Spodoptera exigua reveals targets for pest control. .</title>
        <authorList>
            <person name="Simon S."/>
            <person name="Breeschoten T."/>
            <person name="Jansen H.J."/>
            <person name="Dirks R.P."/>
            <person name="Schranz M.E."/>
            <person name="Ros V.I.D."/>
        </authorList>
    </citation>
    <scope>NUCLEOTIDE SEQUENCE</scope>
    <source>
        <strain evidence="4">TB_SE_WUR_2020</strain>
    </source>
</reference>
<evidence type="ECO:0000256" key="3">
    <source>
        <dbReference type="SAM" id="SignalP"/>
    </source>
</evidence>
<dbReference type="AlphaFoldDB" id="A0A922MUJ5"/>
<dbReference type="Gene3D" id="3.40.33.10">
    <property type="entry name" value="CAP"/>
    <property type="match status" value="1"/>
</dbReference>
<keyword evidence="2" id="KW-0964">Secreted</keyword>
<dbReference type="Proteomes" id="UP000814243">
    <property type="component" value="Unassembled WGS sequence"/>
</dbReference>
<comment type="subcellular location">
    <subcellularLocation>
        <location evidence="1">Secreted</location>
    </subcellularLocation>
</comment>
<accession>A0A922MUJ5</accession>
<evidence type="ECO:0000256" key="2">
    <source>
        <dbReference type="ARBA" id="ARBA00022525"/>
    </source>
</evidence>
<gene>
    <name evidence="4" type="ORF">HF086_012890</name>
</gene>
<dbReference type="SUPFAM" id="SSF55797">
    <property type="entry name" value="PR-1-like"/>
    <property type="match status" value="1"/>
</dbReference>
<keyword evidence="3" id="KW-0732">Signal</keyword>